<dbReference type="OrthoDB" id="671439at2759"/>
<name>A0A179FX21_METCM</name>
<dbReference type="InterPro" id="IPR045136">
    <property type="entry name" value="Iah1-like"/>
</dbReference>
<dbReference type="Proteomes" id="UP000078397">
    <property type="component" value="Unassembled WGS sequence"/>
</dbReference>
<evidence type="ECO:0000259" key="1">
    <source>
        <dbReference type="Pfam" id="PF13472"/>
    </source>
</evidence>
<dbReference type="PANTHER" id="PTHR14209">
    <property type="entry name" value="ISOAMYL ACETATE-HYDROLYZING ESTERASE 1"/>
    <property type="match status" value="1"/>
</dbReference>
<dbReference type="CDD" id="cd01838">
    <property type="entry name" value="Isoamyl_acetate_hydrolase_like"/>
    <property type="match status" value="1"/>
</dbReference>
<keyword evidence="3" id="KW-1185">Reference proteome</keyword>
<dbReference type="Pfam" id="PF13472">
    <property type="entry name" value="Lipase_GDSL_2"/>
    <property type="match status" value="1"/>
</dbReference>
<organism evidence="2 3">
    <name type="scientific">Pochonia chlamydosporia 170</name>
    <dbReference type="NCBI Taxonomy" id="1380566"/>
    <lineage>
        <taxon>Eukaryota</taxon>
        <taxon>Fungi</taxon>
        <taxon>Dikarya</taxon>
        <taxon>Ascomycota</taxon>
        <taxon>Pezizomycotina</taxon>
        <taxon>Sordariomycetes</taxon>
        <taxon>Hypocreomycetidae</taxon>
        <taxon>Hypocreales</taxon>
        <taxon>Clavicipitaceae</taxon>
        <taxon>Pochonia</taxon>
    </lineage>
</organism>
<dbReference type="Gene3D" id="3.40.50.1110">
    <property type="entry name" value="SGNH hydrolase"/>
    <property type="match status" value="1"/>
</dbReference>
<gene>
    <name evidence="2" type="ORF">VFPPC_02729</name>
</gene>
<dbReference type="RefSeq" id="XP_018146763.1">
    <property type="nucleotide sequence ID" value="XM_018282332.1"/>
</dbReference>
<dbReference type="SUPFAM" id="SSF52266">
    <property type="entry name" value="SGNH hydrolase"/>
    <property type="match status" value="1"/>
</dbReference>
<dbReference type="GeneID" id="28846326"/>
<protein>
    <submittedName>
        <fullName evidence="2">GDSL lipase/Acylhydrolase family protein</fullName>
    </submittedName>
</protein>
<proteinExistence type="predicted"/>
<dbReference type="KEGG" id="pchm:VFPPC_02729"/>
<feature type="domain" description="SGNH hydrolase-type esterase" evidence="1">
    <location>
        <begin position="10"/>
        <end position="225"/>
    </location>
</feature>
<dbReference type="AlphaFoldDB" id="A0A179FX21"/>
<dbReference type="InterPro" id="IPR013830">
    <property type="entry name" value="SGNH_hydro"/>
</dbReference>
<dbReference type="EMBL" id="LSBJ02000002">
    <property type="protein sequence ID" value="OAQ70226.1"/>
    <property type="molecule type" value="Genomic_DNA"/>
</dbReference>
<dbReference type="GO" id="GO:0016787">
    <property type="term" value="F:hydrolase activity"/>
    <property type="evidence" value="ECO:0007669"/>
    <property type="project" value="UniProtKB-KW"/>
</dbReference>
<sequence length="263" mass="29256">MAASYPQLVLLGDSLLQQSVNTQDGFSMQAELQSLFIRRLDVVNRGFSGWTTANVVKYLSDIFPEPTAASPKIKYLVVLLGANDAALPLPTTSQHIPIDQYKQNLIKIINHPSIKAQNPKILLVTPPPLNEIKLKQVDMRCGHSRATRSSATTASYAEKAREVARENPGVVLVDLWQALMDKAISMTPQDYTKGGPWLGSPENGKQGGLEILLPDGLHMNCEAYKVLYEQLKCRIGEEWDPQDRTNKTGYVFPDWTVLNPLEK</sequence>
<dbReference type="STRING" id="1380566.A0A179FX21"/>
<evidence type="ECO:0000313" key="3">
    <source>
        <dbReference type="Proteomes" id="UP000078397"/>
    </source>
</evidence>
<comment type="caution">
    <text evidence="2">The sequence shown here is derived from an EMBL/GenBank/DDBJ whole genome shotgun (WGS) entry which is preliminary data.</text>
</comment>
<reference evidence="2 3" key="1">
    <citation type="journal article" date="2016" name="PLoS Pathog.">
        <title>Biosynthesis of antibiotic leucinostatins in bio-control fungus Purpureocillium lilacinum and their inhibition on phytophthora revealed by genome mining.</title>
        <authorList>
            <person name="Wang G."/>
            <person name="Liu Z."/>
            <person name="Lin R."/>
            <person name="Li E."/>
            <person name="Mao Z."/>
            <person name="Ling J."/>
            <person name="Yang Y."/>
            <person name="Yin W.B."/>
            <person name="Xie B."/>
        </authorList>
    </citation>
    <scope>NUCLEOTIDE SEQUENCE [LARGE SCALE GENOMIC DNA]</scope>
    <source>
        <strain evidence="2">170</strain>
    </source>
</reference>
<dbReference type="PANTHER" id="PTHR14209:SF19">
    <property type="entry name" value="ISOAMYL ACETATE-HYDROLYZING ESTERASE 1 HOMOLOG"/>
    <property type="match status" value="1"/>
</dbReference>
<dbReference type="InterPro" id="IPR036514">
    <property type="entry name" value="SGNH_hydro_sf"/>
</dbReference>
<accession>A0A179FX21</accession>
<evidence type="ECO:0000313" key="2">
    <source>
        <dbReference type="EMBL" id="OAQ70226.1"/>
    </source>
</evidence>